<name>A0A369XTF4_9PROT</name>
<evidence type="ECO:0000313" key="1">
    <source>
        <dbReference type="EMBL" id="RDE52096.1"/>
    </source>
</evidence>
<evidence type="ECO:0000313" key="2">
    <source>
        <dbReference type="Proteomes" id="UP000253831"/>
    </source>
</evidence>
<gene>
    <name evidence="1" type="ORF">DVS81_02360</name>
</gene>
<dbReference type="AlphaFoldDB" id="A0A369XTF4"/>
<protein>
    <submittedName>
        <fullName evidence="1">Uncharacterized protein</fullName>
    </submittedName>
</protein>
<proteinExistence type="predicted"/>
<comment type="caution">
    <text evidence="1">The sequence shown here is derived from an EMBL/GenBank/DDBJ whole genome shotgun (WGS) entry which is preliminary data.</text>
</comment>
<organism evidence="1 2">
    <name type="scientific">Candidatus Accumulibacter meliphilus</name>
    <dbReference type="NCBI Taxonomy" id="2211374"/>
    <lineage>
        <taxon>Bacteria</taxon>
        <taxon>Pseudomonadati</taxon>
        <taxon>Pseudomonadota</taxon>
        <taxon>Betaproteobacteria</taxon>
        <taxon>Candidatus Accumulibacter</taxon>
    </lineage>
</organism>
<accession>A0A369XTF4</accession>
<sequence>MASDLGHNPSADFGLLREQGISLVRSLAGDTWTDHNAHDPGITILEQLCYALTDLGYRSQFALPDLLTRAGHDPCADLPAPAQILPTSPVTITDLRKLVIDVPGVRNAWIDLVDEPAASFDSAKHEVSPLAPAPTAGAATPSPSVSEIRIQGLLRVRIEMGDVANANRRSEAARAIRVEAARRLHRCRPLGVDVHEIVVLDDELIRLGATLEIDAVGDATRLLASIYQSIAGYFSPAVPFRTLAEMLERGRRVDEIFEGPLLDHGFIDDEDLAKIERRSSARISDLIHVLMAVPGVVLAVKSLHFTDGDDNPLKDWLLTVDADKTPRFDLENSKIHLERRGLRIDQTGVKVAAQALYESLARATSSRSRIAEHERELRPPPGRDRHVANYHSIQEHFPMTYGVGATGLPQSEPPARHALAKQLKAYLMFYDQLLANQFAQLANVGKLFSFGDEAPDANDADDSYHSYFAQVVPDDGELGLDAIRVSGPDKHRALLRHITEEPSDAAGSKGKPGLQRRNRFLDHLLARFGEQFHDYALLQAGDGAVDGLTRAERLARDKRAFLRDYPRIGRDRGSAFNLLEPAGADNRSGLEWTLRRKLGITDDETFYLVEHILLRPLPGDVYQSGPLFRDAQVRDPYSLQISLVFPRWTERYKDANFRQFVEQTVVDETPAHLSARVLWKKEKEMQAFELAYCAWLKEWRRYRLAELEG</sequence>
<dbReference type="EMBL" id="QPGA01000002">
    <property type="protein sequence ID" value="RDE52096.1"/>
    <property type="molecule type" value="Genomic_DNA"/>
</dbReference>
<reference evidence="1 2" key="1">
    <citation type="submission" date="2018-05" db="EMBL/GenBank/DDBJ databases">
        <title>Integrated omic analyses show evidence that a Ca. Accumulibacter phosphatis strain performs denitrification under micro-aerobic conditions.</title>
        <authorList>
            <person name="Camejo P.Y."/>
            <person name="Katherine M.D."/>
            <person name="Daniel N.R."/>
        </authorList>
    </citation>
    <scope>NUCLEOTIDE SEQUENCE [LARGE SCALE GENOMIC DNA]</scope>
    <source>
        <strain evidence="1">UW-LDO-IC</strain>
    </source>
</reference>
<dbReference type="Proteomes" id="UP000253831">
    <property type="component" value="Unassembled WGS sequence"/>
</dbReference>